<dbReference type="InterPro" id="IPR014001">
    <property type="entry name" value="Helicase_ATP-bd"/>
</dbReference>
<feature type="domain" description="Helicase ATP-binding" evidence="9">
    <location>
        <begin position="67"/>
        <end position="252"/>
    </location>
</feature>
<evidence type="ECO:0000259" key="11">
    <source>
        <dbReference type="PROSITE" id="PS51195"/>
    </source>
</evidence>
<feature type="compositionally biased region" description="Basic and acidic residues" evidence="8">
    <location>
        <begin position="456"/>
        <end position="513"/>
    </location>
</feature>
<dbReference type="Proteomes" id="UP000252345">
    <property type="component" value="Unassembled WGS sequence"/>
</dbReference>
<dbReference type="InterPro" id="IPR011545">
    <property type="entry name" value="DEAD/DEAH_box_helicase_dom"/>
</dbReference>
<dbReference type="CDD" id="cd00268">
    <property type="entry name" value="DEADc"/>
    <property type="match status" value="1"/>
</dbReference>
<keyword evidence="3 7" id="KW-0347">Helicase</keyword>
<dbReference type="GO" id="GO:0005829">
    <property type="term" value="C:cytosol"/>
    <property type="evidence" value="ECO:0007669"/>
    <property type="project" value="TreeGrafter"/>
</dbReference>
<dbReference type="PANTHER" id="PTHR47959:SF13">
    <property type="entry name" value="ATP-DEPENDENT RNA HELICASE RHLE"/>
    <property type="match status" value="1"/>
</dbReference>
<feature type="domain" description="DEAD-box RNA helicase Q" evidence="11">
    <location>
        <begin position="36"/>
        <end position="64"/>
    </location>
</feature>
<feature type="short sequence motif" description="Q motif" evidence="6">
    <location>
        <begin position="36"/>
        <end position="64"/>
    </location>
</feature>
<dbReference type="PROSITE" id="PS51195">
    <property type="entry name" value="Q_MOTIF"/>
    <property type="match status" value="1"/>
</dbReference>
<comment type="similarity">
    <text evidence="5 7">Belongs to the DEAD box helicase family.</text>
</comment>
<evidence type="ECO:0000259" key="10">
    <source>
        <dbReference type="PROSITE" id="PS51194"/>
    </source>
</evidence>
<accession>A0A366KCT7</accession>
<dbReference type="Gene3D" id="3.40.50.300">
    <property type="entry name" value="P-loop containing nucleotide triphosphate hydrolases"/>
    <property type="match status" value="2"/>
</dbReference>
<dbReference type="InterPro" id="IPR050079">
    <property type="entry name" value="DEAD_box_RNA_helicase"/>
</dbReference>
<dbReference type="OrthoDB" id="9805696at2"/>
<evidence type="ECO:0000256" key="6">
    <source>
        <dbReference type="PROSITE-ProRule" id="PRU00552"/>
    </source>
</evidence>
<dbReference type="Pfam" id="PF00270">
    <property type="entry name" value="DEAD"/>
    <property type="match status" value="1"/>
</dbReference>
<evidence type="ECO:0000256" key="7">
    <source>
        <dbReference type="RuleBase" id="RU000492"/>
    </source>
</evidence>
<evidence type="ECO:0000259" key="9">
    <source>
        <dbReference type="PROSITE" id="PS51192"/>
    </source>
</evidence>
<dbReference type="GO" id="GO:0003676">
    <property type="term" value="F:nucleic acid binding"/>
    <property type="evidence" value="ECO:0007669"/>
    <property type="project" value="InterPro"/>
</dbReference>
<dbReference type="PANTHER" id="PTHR47959">
    <property type="entry name" value="ATP-DEPENDENT RNA HELICASE RHLE-RELATED"/>
    <property type="match status" value="1"/>
</dbReference>
<evidence type="ECO:0000313" key="12">
    <source>
        <dbReference type="EMBL" id="RBP98933.1"/>
    </source>
</evidence>
<dbReference type="Pfam" id="PF00271">
    <property type="entry name" value="Helicase_C"/>
    <property type="match status" value="1"/>
</dbReference>
<dbReference type="InterPro" id="IPR027417">
    <property type="entry name" value="P-loop_NTPase"/>
</dbReference>
<feature type="compositionally biased region" description="Basic and acidic residues" evidence="8">
    <location>
        <begin position="520"/>
        <end position="603"/>
    </location>
</feature>
<feature type="region of interest" description="Disordered" evidence="8">
    <location>
        <begin position="103"/>
        <end position="122"/>
    </location>
</feature>
<comment type="caution">
    <text evidence="12">The sequence shown here is derived from an EMBL/GenBank/DDBJ whole genome shotgun (WGS) entry which is preliminary data.</text>
</comment>
<dbReference type="PROSITE" id="PS51192">
    <property type="entry name" value="HELICASE_ATP_BIND_1"/>
    <property type="match status" value="1"/>
</dbReference>
<dbReference type="RefSeq" id="WP_113853891.1">
    <property type="nucleotide sequence ID" value="NZ_PDCH01000015.1"/>
</dbReference>
<dbReference type="GO" id="GO:0005524">
    <property type="term" value="F:ATP binding"/>
    <property type="evidence" value="ECO:0007669"/>
    <property type="project" value="UniProtKB-KW"/>
</dbReference>
<dbReference type="InterPro" id="IPR001650">
    <property type="entry name" value="Helicase_C-like"/>
</dbReference>
<dbReference type="SUPFAM" id="SSF52540">
    <property type="entry name" value="P-loop containing nucleoside triphosphate hydrolases"/>
    <property type="match status" value="1"/>
</dbReference>
<evidence type="ECO:0000256" key="3">
    <source>
        <dbReference type="ARBA" id="ARBA00022806"/>
    </source>
</evidence>
<feature type="domain" description="Helicase C-terminal" evidence="10">
    <location>
        <begin position="275"/>
        <end position="424"/>
    </location>
</feature>
<dbReference type="EMBL" id="PDCH01000015">
    <property type="protein sequence ID" value="RBP98933.1"/>
    <property type="molecule type" value="Genomic_DNA"/>
</dbReference>
<name>A0A366KCT7_9BIFI</name>
<sequence length="631" mass="69008">MNTLEVNAVNALSDAGEAESFQETAPEAAQDPAAPRTFAELGVPDALVRQLKADGITTAFPIQEDTLPDSLAGRDILGRGRTGSGKTLAFVLPLVARLADSVGDQRGNRKVRDRRSPPAPRGLILSPTRELANQTDEVLAPLARAYGLDTCTIYGGVRQNKQVNALRSGAEIVVACPGRLEDLLRQGLLTLDDVEITVLDEADEMSDMGFLPAVERILDQVRDDGQRMLFSATLDHGVDKVVKRYLHNAKVHEVDSATQQVDQMTQHVFETTQGDKHELVRKLASGMGKRILFTRTKFQAKKLAANLTKTGIPAAELHGNLSQNQRDRNLNAFSDGQVRVLVATDVAARGVDVSDVKLVVQVDPPADPKSFLHRSGRTARAGKAGDVVTIVLPNQRRDARRMLRIAHIDAKPVAHVTAESNIVEELVGDTAPRVDGWVLQAPRPARGGSGSGRSGGRRDGGRRRDFHKGGFRRDGSRGDRFERGGRSERGERGGYRDERSDRSGRGGRDDFGKSGRRSYRSHDSYDSRDSRGSREDRGPRDGQGRGYGRREGSREDGPFDGRTNRGRDRGYGHGKDSYKGHSDGGRDRSGNPRYEDRGGERRGGKGGSRSASGFRHRTNRAKRSTNPFRGR</sequence>
<reference evidence="12 13" key="1">
    <citation type="submission" date="2017-10" db="EMBL/GenBank/DDBJ databases">
        <title>Bifidobacterium xylocopum sp. nov. and Bifidobacterium aemilianum sp. nov., from the carpenter bee (Xylocopa violacea) digestive tract.</title>
        <authorList>
            <person name="Alberoni D."/>
            <person name="Baffoni L."/>
            <person name="Di Gioia D."/>
            <person name="Gaggia F."/>
            <person name="Biavati B."/>
        </authorList>
    </citation>
    <scope>NUCLEOTIDE SEQUENCE [LARGE SCALE GENOMIC DNA]</scope>
    <source>
        <strain evidence="12 13">XV2</strain>
    </source>
</reference>
<gene>
    <name evidence="12" type="ORF">CRD59_06460</name>
</gene>
<dbReference type="PROSITE" id="PS51194">
    <property type="entry name" value="HELICASE_CTER"/>
    <property type="match status" value="1"/>
</dbReference>
<keyword evidence="4 7" id="KW-0067">ATP-binding</keyword>
<feature type="compositionally biased region" description="Basic residues" evidence="8">
    <location>
        <begin position="614"/>
        <end position="623"/>
    </location>
</feature>
<evidence type="ECO:0000256" key="8">
    <source>
        <dbReference type="SAM" id="MobiDB-lite"/>
    </source>
</evidence>
<dbReference type="AlphaFoldDB" id="A0A366KCT7"/>
<organism evidence="12 13">
    <name type="scientific">Bifidobacterium xylocopae</name>
    <dbReference type="NCBI Taxonomy" id="2493119"/>
    <lineage>
        <taxon>Bacteria</taxon>
        <taxon>Bacillati</taxon>
        <taxon>Actinomycetota</taxon>
        <taxon>Actinomycetes</taxon>
        <taxon>Bifidobacteriales</taxon>
        <taxon>Bifidobacteriaceae</taxon>
        <taxon>Bifidobacterium</taxon>
    </lineage>
</organism>
<feature type="region of interest" description="Disordered" evidence="8">
    <location>
        <begin position="439"/>
        <end position="631"/>
    </location>
</feature>
<dbReference type="InterPro" id="IPR044742">
    <property type="entry name" value="DEAD/DEAH_RhlB"/>
</dbReference>
<keyword evidence="2 7" id="KW-0378">Hydrolase</keyword>
<dbReference type="PROSITE" id="PS00039">
    <property type="entry name" value="DEAD_ATP_HELICASE"/>
    <property type="match status" value="1"/>
</dbReference>
<dbReference type="SMART" id="SM00487">
    <property type="entry name" value="DEXDc"/>
    <property type="match status" value="1"/>
</dbReference>
<protein>
    <submittedName>
        <fullName evidence="12">DNA helicase</fullName>
    </submittedName>
</protein>
<dbReference type="GO" id="GO:0016787">
    <property type="term" value="F:hydrolase activity"/>
    <property type="evidence" value="ECO:0007669"/>
    <property type="project" value="UniProtKB-KW"/>
</dbReference>
<evidence type="ECO:0000256" key="2">
    <source>
        <dbReference type="ARBA" id="ARBA00022801"/>
    </source>
</evidence>
<dbReference type="InterPro" id="IPR014014">
    <property type="entry name" value="RNA_helicase_DEAD_Q_motif"/>
</dbReference>
<evidence type="ECO:0000256" key="4">
    <source>
        <dbReference type="ARBA" id="ARBA00022840"/>
    </source>
</evidence>
<keyword evidence="13" id="KW-1185">Reference proteome</keyword>
<keyword evidence="1 7" id="KW-0547">Nucleotide-binding</keyword>
<dbReference type="GO" id="GO:0003724">
    <property type="term" value="F:RNA helicase activity"/>
    <property type="evidence" value="ECO:0007669"/>
    <property type="project" value="InterPro"/>
</dbReference>
<dbReference type="SMART" id="SM00490">
    <property type="entry name" value="HELICc"/>
    <property type="match status" value="1"/>
</dbReference>
<evidence type="ECO:0000256" key="1">
    <source>
        <dbReference type="ARBA" id="ARBA00022741"/>
    </source>
</evidence>
<evidence type="ECO:0000256" key="5">
    <source>
        <dbReference type="ARBA" id="ARBA00038437"/>
    </source>
</evidence>
<evidence type="ECO:0000313" key="13">
    <source>
        <dbReference type="Proteomes" id="UP000252345"/>
    </source>
</evidence>
<dbReference type="InterPro" id="IPR000629">
    <property type="entry name" value="RNA-helicase_DEAD-box_CS"/>
</dbReference>
<proteinExistence type="inferred from homology"/>
<dbReference type="CDD" id="cd18787">
    <property type="entry name" value="SF2_C_DEAD"/>
    <property type="match status" value="1"/>
</dbReference>